<dbReference type="InterPro" id="IPR000064">
    <property type="entry name" value="NLP_P60_dom"/>
</dbReference>
<dbReference type="SUPFAM" id="SSF54001">
    <property type="entry name" value="Cysteine proteinases"/>
    <property type="match status" value="1"/>
</dbReference>
<evidence type="ECO:0000256" key="1">
    <source>
        <dbReference type="ARBA" id="ARBA00007074"/>
    </source>
</evidence>
<evidence type="ECO:0000256" key="3">
    <source>
        <dbReference type="ARBA" id="ARBA00022801"/>
    </source>
</evidence>
<accession>A0A411HKC5</accession>
<feature type="signal peptide" evidence="5">
    <location>
        <begin position="1"/>
        <end position="22"/>
    </location>
</feature>
<dbReference type="PANTHER" id="PTHR47053">
    <property type="entry name" value="MUREIN DD-ENDOPEPTIDASE MEPH-RELATED"/>
    <property type="match status" value="1"/>
</dbReference>
<gene>
    <name evidence="7" type="ORF">ELE36_11670</name>
</gene>
<dbReference type="RefSeq" id="WP_129833484.1">
    <property type="nucleotide sequence ID" value="NZ_CP035704.1"/>
</dbReference>
<dbReference type="EMBL" id="CP035704">
    <property type="protein sequence ID" value="QBB70953.1"/>
    <property type="molecule type" value="Genomic_DNA"/>
</dbReference>
<name>A0A411HKC5_9GAMM</name>
<dbReference type="KEGG" id="xbc:ELE36_11670"/>
<dbReference type="GO" id="GO:0008234">
    <property type="term" value="F:cysteine-type peptidase activity"/>
    <property type="evidence" value="ECO:0007669"/>
    <property type="project" value="UniProtKB-KW"/>
</dbReference>
<keyword evidence="3" id="KW-0378">Hydrolase</keyword>
<feature type="chain" id="PRO_5019175570" evidence="5">
    <location>
        <begin position="23"/>
        <end position="174"/>
    </location>
</feature>
<keyword evidence="5" id="KW-0732">Signal</keyword>
<dbReference type="OrthoDB" id="9807055at2"/>
<keyword evidence="4" id="KW-0788">Thiol protease</keyword>
<evidence type="ECO:0000313" key="7">
    <source>
        <dbReference type="EMBL" id="QBB70953.1"/>
    </source>
</evidence>
<dbReference type="Proteomes" id="UP000291562">
    <property type="component" value="Chromosome"/>
</dbReference>
<dbReference type="InterPro" id="IPR038765">
    <property type="entry name" value="Papain-like_cys_pep_sf"/>
</dbReference>
<dbReference type="PANTHER" id="PTHR47053:SF1">
    <property type="entry name" value="MUREIN DD-ENDOPEPTIDASE MEPH-RELATED"/>
    <property type="match status" value="1"/>
</dbReference>
<protein>
    <submittedName>
        <fullName evidence="7">NlpC/P60 family protein</fullName>
    </submittedName>
</protein>
<keyword evidence="2" id="KW-0645">Protease</keyword>
<evidence type="ECO:0000256" key="5">
    <source>
        <dbReference type="SAM" id="SignalP"/>
    </source>
</evidence>
<dbReference type="AlphaFoldDB" id="A0A411HKC5"/>
<dbReference type="Gene3D" id="3.90.1720.10">
    <property type="entry name" value="endopeptidase domain like (from Nostoc punctiforme)"/>
    <property type="match status" value="1"/>
</dbReference>
<evidence type="ECO:0000256" key="2">
    <source>
        <dbReference type="ARBA" id="ARBA00022670"/>
    </source>
</evidence>
<sequence>MSNALPIHRSLNFLLCLSLLLAACSQQRSKPTSTALPRFTAPAARQGVTAANNILFRAIGLVGTPYHYGGNTPETGFDCSGLVDFVFRDAAGVVLPRTVGDLADLQLPAVARNDLQAGDLIFFDTTSRHASHVGIYVGEDRFVHAPNEGGVVRLDYLSNVYWRQHYDSAKRIPL</sequence>
<organism evidence="7 8">
    <name type="scientific">Pseudolysobacter antarcticus</name>
    <dbReference type="NCBI Taxonomy" id="2511995"/>
    <lineage>
        <taxon>Bacteria</taxon>
        <taxon>Pseudomonadati</taxon>
        <taxon>Pseudomonadota</taxon>
        <taxon>Gammaproteobacteria</taxon>
        <taxon>Lysobacterales</taxon>
        <taxon>Rhodanobacteraceae</taxon>
        <taxon>Pseudolysobacter</taxon>
    </lineage>
</organism>
<evidence type="ECO:0000313" key="8">
    <source>
        <dbReference type="Proteomes" id="UP000291562"/>
    </source>
</evidence>
<dbReference type="PROSITE" id="PS51935">
    <property type="entry name" value="NLPC_P60"/>
    <property type="match status" value="1"/>
</dbReference>
<proteinExistence type="inferred from homology"/>
<feature type="domain" description="NlpC/P60" evidence="6">
    <location>
        <begin position="48"/>
        <end position="173"/>
    </location>
</feature>
<evidence type="ECO:0000259" key="6">
    <source>
        <dbReference type="PROSITE" id="PS51935"/>
    </source>
</evidence>
<dbReference type="Pfam" id="PF00877">
    <property type="entry name" value="NLPC_P60"/>
    <property type="match status" value="1"/>
</dbReference>
<evidence type="ECO:0000256" key="4">
    <source>
        <dbReference type="ARBA" id="ARBA00022807"/>
    </source>
</evidence>
<keyword evidence="8" id="KW-1185">Reference proteome</keyword>
<dbReference type="GO" id="GO:0006508">
    <property type="term" value="P:proteolysis"/>
    <property type="evidence" value="ECO:0007669"/>
    <property type="project" value="UniProtKB-KW"/>
</dbReference>
<comment type="similarity">
    <text evidence="1">Belongs to the peptidase C40 family.</text>
</comment>
<reference evidence="7 8" key="1">
    <citation type="submission" date="2019-01" db="EMBL/GenBank/DDBJ databases">
        <title>Pseudolysobacter antarctica gen. nov., sp. nov., isolated from Fildes Peninsula, Antarctica.</title>
        <authorList>
            <person name="Wei Z."/>
            <person name="Peng F."/>
        </authorList>
    </citation>
    <scope>NUCLEOTIDE SEQUENCE [LARGE SCALE GENOMIC DNA]</scope>
    <source>
        <strain evidence="7 8">AQ6-296</strain>
    </source>
</reference>
<dbReference type="InterPro" id="IPR051202">
    <property type="entry name" value="Peptidase_C40"/>
</dbReference>